<comment type="caution">
    <text evidence="2">The sequence shown here is derived from an EMBL/GenBank/DDBJ whole genome shotgun (WGS) entry which is preliminary data.</text>
</comment>
<proteinExistence type="predicted"/>
<name>A0ABV7D6L6_9PROT</name>
<feature type="signal peptide" evidence="1">
    <location>
        <begin position="1"/>
        <end position="20"/>
    </location>
</feature>
<dbReference type="SUPFAM" id="SSF53850">
    <property type="entry name" value="Periplasmic binding protein-like II"/>
    <property type="match status" value="1"/>
</dbReference>
<evidence type="ECO:0000313" key="2">
    <source>
        <dbReference type="EMBL" id="MFC3052648.1"/>
    </source>
</evidence>
<reference evidence="3" key="1">
    <citation type="journal article" date="2019" name="Int. J. Syst. Evol. Microbiol.">
        <title>The Global Catalogue of Microorganisms (GCM) 10K type strain sequencing project: providing services to taxonomists for standard genome sequencing and annotation.</title>
        <authorList>
            <consortium name="The Broad Institute Genomics Platform"/>
            <consortium name="The Broad Institute Genome Sequencing Center for Infectious Disease"/>
            <person name="Wu L."/>
            <person name="Ma J."/>
        </authorList>
    </citation>
    <scope>NUCLEOTIDE SEQUENCE [LARGE SCALE GENOMIC DNA]</scope>
    <source>
        <strain evidence="3">KCTC 62164</strain>
    </source>
</reference>
<protein>
    <submittedName>
        <fullName evidence="2">Substrate-binding periplasmic protein</fullName>
    </submittedName>
</protein>
<accession>A0ABV7D6L6</accession>
<sequence length="234" mass="26856">MSFRLYFFLFLCLCAPPVLRAEQVTAYNHADSVFEYAWKAIIDEAGIDAIYIDVPHEEQRKLFAEGKLILTCCSIPEWRTRPEEEAVQLFTEPFFYVYDHLIYRSDKPIHAANPNDLTAYTVAIVKGYSFPDYQHFGEILEAGSIHEAFQMVVDGRADLTVANNQDFYLQMRLYGYPLVLGDVHSENILRARVHKSRADLLGRLNSAITQLKANKQFSLLLAKRLRGTQNLEGK</sequence>
<dbReference type="EMBL" id="JBHRSL010000010">
    <property type="protein sequence ID" value="MFC3052648.1"/>
    <property type="molecule type" value="Genomic_DNA"/>
</dbReference>
<keyword evidence="3" id="KW-1185">Reference proteome</keyword>
<organism evidence="2 3">
    <name type="scientific">Kordiimonas pumila</name>
    <dbReference type="NCBI Taxonomy" id="2161677"/>
    <lineage>
        <taxon>Bacteria</taxon>
        <taxon>Pseudomonadati</taxon>
        <taxon>Pseudomonadota</taxon>
        <taxon>Alphaproteobacteria</taxon>
        <taxon>Kordiimonadales</taxon>
        <taxon>Kordiimonadaceae</taxon>
        <taxon>Kordiimonas</taxon>
    </lineage>
</organism>
<dbReference type="RefSeq" id="WP_194213698.1">
    <property type="nucleotide sequence ID" value="NZ_CP061205.1"/>
</dbReference>
<dbReference type="Gene3D" id="3.40.190.10">
    <property type="entry name" value="Periplasmic binding protein-like II"/>
    <property type="match status" value="2"/>
</dbReference>
<evidence type="ECO:0000256" key="1">
    <source>
        <dbReference type="SAM" id="SignalP"/>
    </source>
</evidence>
<dbReference type="Proteomes" id="UP001595444">
    <property type="component" value="Unassembled WGS sequence"/>
</dbReference>
<feature type="chain" id="PRO_5045848517" evidence="1">
    <location>
        <begin position="21"/>
        <end position="234"/>
    </location>
</feature>
<gene>
    <name evidence="2" type="ORF">ACFOKA_12105</name>
</gene>
<evidence type="ECO:0000313" key="3">
    <source>
        <dbReference type="Proteomes" id="UP001595444"/>
    </source>
</evidence>
<keyword evidence="1" id="KW-0732">Signal</keyword>